<proteinExistence type="predicted"/>
<organism evidence="1 2">
    <name type="scientific">Streblomastix strix</name>
    <dbReference type="NCBI Taxonomy" id="222440"/>
    <lineage>
        <taxon>Eukaryota</taxon>
        <taxon>Metamonada</taxon>
        <taxon>Preaxostyla</taxon>
        <taxon>Oxymonadida</taxon>
        <taxon>Streblomastigidae</taxon>
        <taxon>Streblomastix</taxon>
    </lineage>
</organism>
<accession>A0A5J4T4A5</accession>
<evidence type="ECO:0000313" key="1">
    <source>
        <dbReference type="EMBL" id="KAA6353204.1"/>
    </source>
</evidence>
<reference evidence="1 2" key="1">
    <citation type="submission" date="2019-03" db="EMBL/GenBank/DDBJ databases">
        <title>Single cell metagenomics reveals metabolic interactions within the superorganism composed of flagellate Streblomastix strix and complex community of Bacteroidetes bacteria on its surface.</title>
        <authorList>
            <person name="Treitli S.C."/>
            <person name="Kolisko M."/>
            <person name="Husnik F."/>
            <person name="Keeling P."/>
            <person name="Hampl V."/>
        </authorList>
    </citation>
    <scope>NUCLEOTIDE SEQUENCE [LARGE SCALE GENOMIC DNA]</scope>
    <source>
        <strain evidence="1">ST1C</strain>
    </source>
</reference>
<evidence type="ECO:0000313" key="2">
    <source>
        <dbReference type="Proteomes" id="UP000324800"/>
    </source>
</evidence>
<comment type="caution">
    <text evidence="1">The sequence shown here is derived from an EMBL/GenBank/DDBJ whole genome shotgun (WGS) entry which is preliminary data.</text>
</comment>
<feature type="non-terminal residue" evidence="1">
    <location>
        <position position="94"/>
    </location>
</feature>
<name>A0A5J4T4A5_9EUKA</name>
<sequence>MISWDGIFWGEQKKPQTISNIQPSIRPMRPAINPNGQKILLPEEKLEKDQIQRAKVDAVQDANARNANQGTFEELKKLFVELQNGLNKSGLQGQ</sequence>
<dbReference type="EMBL" id="SNRW01038565">
    <property type="protein sequence ID" value="KAA6353204.1"/>
    <property type="molecule type" value="Genomic_DNA"/>
</dbReference>
<gene>
    <name evidence="1" type="ORF">EZS28_051269</name>
</gene>
<dbReference type="AlphaFoldDB" id="A0A5J4T4A5"/>
<protein>
    <submittedName>
        <fullName evidence="1">Uncharacterized protein</fullName>
    </submittedName>
</protein>
<dbReference type="Proteomes" id="UP000324800">
    <property type="component" value="Unassembled WGS sequence"/>
</dbReference>